<dbReference type="Proteomes" id="UP001056778">
    <property type="component" value="Chromosome 5"/>
</dbReference>
<proteinExistence type="predicted"/>
<evidence type="ECO:0000313" key="2">
    <source>
        <dbReference type="Proteomes" id="UP001056778"/>
    </source>
</evidence>
<name>A0ACB9T484_HOLOL</name>
<gene>
    <name evidence="1" type="ORF">MML48_5g00000816</name>
</gene>
<accession>A0ACB9T484</accession>
<sequence length="384" mass="43516">MDPQHLGTATPSKSLLNTVHNKFAHGAFSSEHHFKQLGPHSTPPSRYTRIRNPFESHLADRLHTQFFSPSVFKVSSPKVNEKFQWTIEEISSFYPADIDETATDQYESHEHDSMMELTAQAKIDRFFSEGVAPSPFNQQLKSMPLISECDSETLPKDIKRTCDSAAQTILSLPMNLPEELENALKPYFNQGYHHEDIPDDNTSLHKKLFETEEIEGSVESSPPHSLVLSPIAPPNECDLESRFHSPFKLGDCNLSPIDVTNSPQREILSDSTVNWEMEYKHIAADTPYKKREMDVSNSNTPKSKIFTSQRKKLSDSFLKDDDFSDKENNISIDDFDIEEAVYVDKSEIQDTSDAGYQTGLLISSDISWCQDKNLFASTPSKTKK</sequence>
<comment type="caution">
    <text evidence="1">The sequence shown here is derived from an EMBL/GenBank/DDBJ whole genome shotgun (WGS) entry which is preliminary data.</text>
</comment>
<evidence type="ECO:0000313" key="1">
    <source>
        <dbReference type="EMBL" id="KAI4461630.1"/>
    </source>
</evidence>
<organism evidence="1 2">
    <name type="scientific">Holotrichia oblita</name>
    <name type="common">Chafer beetle</name>
    <dbReference type="NCBI Taxonomy" id="644536"/>
    <lineage>
        <taxon>Eukaryota</taxon>
        <taxon>Metazoa</taxon>
        <taxon>Ecdysozoa</taxon>
        <taxon>Arthropoda</taxon>
        <taxon>Hexapoda</taxon>
        <taxon>Insecta</taxon>
        <taxon>Pterygota</taxon>
        <taxon>Neoptera</taxon>
        <taxon>Endopterygota</taxon>
        <taxon>Coleoptera</taxon>
        <taxon>Polyphaga</taxon>
        <taxon>Scarabaeiformia</taxon>
        <taxon>Scarabaeidae</taxon>
        <taxon>Melolonthinae</taxon>
        <taxon>Holotrichia</taxon>
    </lineage>
</organism>
<protein>
    <submittedName>
        <fullName evidence="1">Uncharacterized protein</fullName>
    </submittedName>
</protein>
<dbReference type="EMBL" id="CM043019">
    <property type="protein sequence ID" value="KAI4461630.1"/>
    <property type="molecule type" value="Genomic_DNA"/>
</dbReference>
<reference evidence="1" key="1">
    <citation type="submission" date="2022-04" db="EMBL/GenBank/DDBJ databases">
        <title>Chromosome-scale genome assembly of Holotrichia oblita Faldermann.</title>
        <authorList>
            <person name="Rongchong L."/>
        </authorList>
    </citation>
    <scope>NUCLEOTIDE SEQUENCE</scope>
    <source>
        <strain evidence="1">81SQS9</strain>
    </source>
</reference>
<keyword evidence="2" id="KW-1185">Reference proteome</keyword>